<keyword evidence="2" id="KW-1185">Reference proteome</keyword>
<evidence type="ECO:0000313" key="2">
    <source>
        <dbReference type="Proteomes" id="UP001153331"/>
    </source>
</evidence>
<comment type="caution">
    <text evidence="1">The sequence shown here is derived from an EMBL/GenBank/DDBJ whole genome shotgun (WGS) entry which is preliminary data.</text>
</comment>
<proteinExistence type="predicted"/>
<evidence type="ECO:0000313" key="1">
    <source>
        <dbReference type="EMBL" id="KAJ8112684.1"/>
    </source>
</evidence>
<dbReference type="EMBL" id="JAPHNI010000306">
    <property type="protein sequence ID" value="KAJ8112684.1"/>
    <property type="molecule type" value="Genomic_DNA"/>
</dbReference>
<dbReference type="Proteomes" id="UP001153331">
    <property type="component" value="Unassembled WGS sequence"/>
</dbReference>
<organism evidence="1 2">
    <name type="scientific">Boeremia exigua</name>
    <dbReference type="NCBI Taxonomy" id="749465"/>
    <lineage>
        <taxon>Eukaryota</taxon>
        <taxon>Fungi</taxon>
        <taxon>Dikarya</taxon>
        <taxon>Ascomycota</taxon>
        <taxon>Pezizomycotina</taxon>
        <taxon>Dothideomycetes</taxon>
        <taxon>Pleosporomycetidae</taxon>
        <taxon>Pleosporales</taxon>
        <taxon>Pleosporineae</taxon>
        <taxon>Didymellaceae</taxon>
        <taxon>Boeremia</taxon>
    </lineage>
</organism>
<accession>A0ACC2IBW1</accession>
<protein>
    <submittedName>
        <fullName evidence="1">Uncharacterized protein</fullName>
    </submittedName>
</protein>
<reference evidence="1" key="1">
    <citation type="submission" date="2022-11" db="EMBL/GenBank/DDBJ databases">
        <title>Genome Sequence of Boeremia exigua.</title>
        <authorList>
            <person name="Buettner E."/>
        </authorList>
    </citation>
    <scope>NUCLEOTIDE SEQUENCE</scope>
    <source>
        <strain evidence="1">CU02</strain>
    </source>
</reference>
<sequence>MIETQQPGQHMGETRATRYQYYTLSTSKKTNGKTGSCSGSSWSFGQSSSIAVRPVIVTVAQIGKMNYRMQRCKVTNLGQILSGKADHAAVV</sequence>
<name>A0ACC2IBW1_9PLEO</name>
<gene>
    <name evidence="1" type="ORF">OPT61_g5008</name>
</gene>